<dbReference type="HOGENOM" id="CLU_1851404_0_0_4"/>
<feature type="transmembrane region" description="Helical" evidence="2">
    <location>
        <begin position="33"/>
        <end position="53"/>
    </location>
</feature>
<dbReference type="EMBL" id="CP000618">
    <property type="protein sequence ID" value="ABO60132.1"/>
    <property type="molecule type" value="Genomic_DNA"/>
</dbReference>
<geneLocation type="plasmid" evidence="3 4">
    <name>pBVIE02</name>
</geneLocation>
<dbReference type="KEGG" id="bvi:Bcep1808_7253"/>
<evidence type="ECO:0000313" key="3">
    <source>
        <dbReference type="EMBL" id="ABO60132.1"/>
    </source>
</evidence>
<keyword evidence="3" id="KW-0614">Plasmid</keyword>
<accession>A4JV29</accession>
<dbReference type="Proteomes" id="UP000002287">
    <property type="component" value="Plasmid pBVIE02"/>
</dbReference>
<evidence type="ECO:0000256" key="2">
    <source>
        <dbReference type="SAM" id="Phobius"/>
    </source>
</evidence>
<proteinExistence type="predicted"/>
<gene>
    <name evidence="3" type="ordered locus">Bcep1808_7253</name>
</gene>
<reference evidence="3 4" key="1">
    <citation type="submission" date="2007-03" db="EMBL/GenBank/DDBJ databases">
        <title>Complete sequence of plasmid pBVIE02 of Burkholderia vietnamiensis G4.</title>
        <authorList>
            <consortium name="US DOE Joint Genome Institute"/>
            <person name="Copeland A."/>
            <person name="Lucas S."/>
            <person name="Lapidus A."/>
            <person name="Barry K."/>
            <person name="Detter J.C."/>
            <person name="Glavina del Rio T."/>
            <person name="Hammon N."/>
            <person name="Israni S."/>
            <person name="Dalin E."/>
            <person name="Tice H."/>
            <person name="Pitluck S."/>
            <person name="Chain P."/>
            <person name="Malfatti S."/>
            <person name="Shin M."/>
            <person name="Vergez L."/>
            <person name="Schmutz J."/>
            <person name="Larimer F."/>
            <person name="Land M."/>
            <person name="Hauser L."/>
            <person name="Kyrpides N."/>
            <person name="Tiedje J."/>
            <person name="Richardson P."/>
        </authorList>
    </citation>
    <scope>NUCLEOTIDE SEQUENCE [LARGE SCALE GENOMIC DNA]</scope>
    <source>
        <strain evidence="4">G4 / LMG 22486</strain>
        <plasmid evidence="3 4">pBVIE02</plasmid>
    </source>
</reference>
<organism evidence="3 4">
    <name type="scientific">Burkholderia vietnamiensis (strain G4 / LMG 22486)</name>
    <name type="common">Burkholderia cepacia (strain R1808)</name>
    <dbReference type="NCBI Taxonomy" id="269482"/>
    <lineage>
        <taxon>Bacteria</taxon>
        <taxon>Pseudomonadati</taxon>
        <taxon>Pseudomonadota</taxon>
        <taxon>Betaproteobacteria</taxon>
        <taxon>Burkholderiales</taxon>
        <taxon>Burkholderiaceae</taxon>
        <taxon>Burkholderia</taxon>
        <taxon>Burkholderia cepacia complex</taxon>
    </lineage>
</organism>
<feature type="transmembrane region" description="Helical" evidence="2">
    <location>
        <begin position="115"/>
        <end position="136"/>
    </location>
</feature>
<keyword evidence="2" id="KW-1133">Transmembrane helix</keyword>
<evidence type="ECO:0000313" key="4">
    <source>
        <dbReference type="Proteomes" id="UP000002287"/>
    </source>
</evidence>
<feature type="transmembrane region" description="Helical" evidence="2">
    <location>
        <begin position="93"/>
        <end position="109"/>
    </location>
</feature>
<dbReference type="AlphaFoldDB" id="A4JV29"/>
<dbReference type="PROSITE" id="PS51257">
    <property type="entry name" value="PROKAR_LIPOPROTEIN"/>
    <property type="match status" value="1"/>
</dbReference>
<keyword evidence="2" id="KW-0472">Membrane</keyword>
<name>A4JV29_BURVG</name>
<feature type="region of interest" description="Disordered" evidence="1">
    <location>
        <begin position="68"/>
        <end position="88"/>
    </location>
</feature>
<evidence type="ECO:0000256" key="1">
    <source>
        <dbReference type="SAM" id="MobiDB-lite"/>
    </source>
</evidence>
<sequence>MPKKDALVGTAINVTLSVGSCLLVQYVAARLGVPDQAGALGGIVAAYLALRLLSARVRALLLRSGTDKIPPGNRPAHGHASRRDGPRRRRSRPLLWVTFLMTGAGLALVDRASPIFWPVIVLGGISFAVNAAELLLDR</sequence>
<feature type="transmembrane region" description="Helical" evidence="2">
    <location>
        <begin position="7"/>
        <end position="27"/>
    </location>
</feature>
<keyword evidence="2" id="KW-0812">Transmembrane</keyword>
<feature type="compositionally biased region" description="Basic residues" evidence="1">
    <location>
        <begin position="76"/>
        <end position="88"/>
    </location>
</feature>
<protein>
    <submittedName>
        <fullName evidence="3">Uncharacterized protein</fullName>
    </submittedName>
</protein>